<dbReference type="SUPFAM" id="SSF51294">
    <property type="entry name" value="Hedgehog/intein (Hint) domain"/>
    <property type="match status" value="1"/>
</dbReference>
<sequence length="251" mass="27456">MKTHDQNNAQSNSSTLRFASDTGTVEEGNGVFNIHTSNVVGFAKGTRIMTPTGEVPVESLNTGDLVETLDGRARPVRMIVHRRLDFDHDDDAHEPIEFKPGSLGPGLPKRALCVSPQHRILITPTVTENRQSAVGQLVAAKGLLHHHGLRQKNGCKAVEYLHLIFDQHEVIFSEGVATESFYPGPVAVGTLDQAAKSELTSIFPELFKVDREPLEPVRQLVGAGKAKRLFPRPSTLATVSRNRNLPSVVLH</sequence>
<keyword evidence="3" id="KW-1185">Reference proteome</keyword>
<protein>
    <submittedName>
        <fullName evidence="2">Hint domain-containing protein</fullName>
    </submittedName>
</protein>
<dbReference type="InterPro" id="IPR028992">
    <property type="entry name" value="Hedgehog/Intein_dom"/>
</dbReference>
<dbReference type="Proteomes" id="UP000184191">
    <property type="component" value="Unassembled WGS sequence"/>
</dbReference>
<feature type="domain" description="Hedgehog/Intein (Hint)" evidence="1">
    <location>
        <begin position="41"/>
        <end position="184"/>
    </location>
</feature>
<evidence type="ECO:0000259" key="1">
    <source>
        <dbReference type="Pfam" id="PF13403"/>
    </source>
</evidence>
<dbReference type="AlphaFoldDB" id="A0A1M6ZJ27"/>
<accession>A0A1M6ZJ27</accession>
<organism evidence="2 3">
    <name type="scientific">Roseovarius marisflavi</name>
    <dbReference type="NCBI Taxonomy" id="1054996"/>
    <lineage>
        <taxon>Bacteria</taxon>
        <taxon>Pseudomonadati</taxon>
        <taxon>Pseudomonadota</taxon>
        <taxon>Alphaproteobacteria</taxon>
        <taxon>Rhodobacterales</taxon>
        <taxon>Roseobacteraceae</taxon>
        <taxon>Roseovarius</taxon>
    </lineage>
</organism>
<evidence type="ECO:0000313" key="3">
    <source>
        <dbReference type="Proteomes" id="UP000184191"/>
    </source>
</evidence>
<dbReference type="OrthoDB" id="6305173at2"/>
<dbReference type="Pfam" id="PF13403">
    <property type="entry name" value="Hint_2"/>
    <property type="match status" value="1"/>
</dbReference>
<gene>
    <name evidence="2" type="ORF">SAMN05444414_11053</name>
</gene>
<dbReference type="EMBL" id="FRBN01000010">
    <property type="protein sequence ID" value="SHL30343.1"/>
    <property type="molecule type" value="Genomic_DNA"/>
</dbReference>
<name>A0A1M6ZJ27_9RHOB</name>
<reference evidence="3" key="1">
    <citation type="submission" date="2016-11" db="EMBL/GenBank/DDBJ databases">
        <authorList>
            <person name="Varghese N."/>
            <person name="Submissions S."/>
        </authorList>
    </citation>
    <scope>NUCLEOTIDE SEQUENCE [LARGE SCALE GENOMIC DNA]</scope>
    <source>
        <strain evidence="3">DSM 29327</strain>
    </source>
</reference>
<proteinExistence type="predicted"/>
<dbReference type="RefSeq" id="WP_084732829.1">
    <property type="nucleotide sequence ID" value="NZ_FRBN01000010.1"/>
</dbReference>
<dbReference type="InterPro" id="IPR036844">
    <property type="entry name" value="Hint_dom_sf"/>
</dbReference>
<evidence type="ECO:0000313" key="2">
    <source>
        <dbReference type="EMBL" id="SHL30343.1"/>
    </source>
</evidence>
<dbReference type="STRING" id="1054996.SAMN05444414_11053"/>